<dbReference type="AlphaFoldDB" id="A0A644Y1S9"/>
<dbReference type="GO" id="GO:0003677">
    <property type="term" value="F:DNA binding"/>
    <property type="evidence" value="ECO:0007669"/>
    <property type="project" value="UniProtKB-KW"/>
</dbReference>
<name>A0A644Y1S9_9ZZZZ</name>
<keyword evidence="2" id="KW-0805">Transcription regulation</keyword>
<dbReference type="EMBL" id="VSSQ01003819">
    <property type="protein sequence ID" value="MPM22480.1"/>
    <property type="molecule type" value="Genomic_DNA"/>
</dbReference>
<dbReference type="InterPro" id="IPR005650">
    <property type="entry name" value="BlaI_family"/>
</dbReference>
<evidence type="ECO:0000256" key="2">
    <source>
        <dbReference type="ARBA" id="ARBA00023015"/>
    </source>
</evidence>
<reference evidence="5" key="1">
    <citation type="submission" date="2019-08" db="EMBL/GenBank/DDBJ databases">
        <authorList>
            <person name="Kucharzyk K."/>
            <person name="Murdoch R.W."/>
            <person name="Higgins S."/>
            <person name="Loffler F."/>
        </authorList>
    </citation>
    <scope>NUCLEOTIDE SEQUENCE</scope>
</reference>
<accession>A0A644Y1S9</accession>
<evidence type="ECO:0000313" key="5">
    <source>
        <dbReference type="EMBL" id="MPM22480.1"/>
    </source>
</evidence>
<gene>
    <name evidence="5" type="primary">blaI_10</name>
    <name evidence="5" type="ORF">SDC9_68935</name>
</gene>
<dbReference type="GO" id="GO:0045892">
    <property type="term" value="P:negative regulation of DNA-templated transcription"/>
    <property type="evidence" value="ECO:0007669"/>
    <property type="project" value="InterPro"/>
</dbReference>
<dbReference type="Gene3D" id="1.10.10.10">
    <property type="entry name" value="Winged helix-like DNA-binding domain superfamily/Winged helix DNA-binding domain"/>
    <property type="match status" value="1"/>
</dbReference>
<keyword evidence="3" id="KW-0238">DNA-binding</keyword>
<sequence>MDTKITLSDGEWKLMNLLWEACPRTIGEMVSALKDDTGWSKGTIFIMLSRMADKGAVRFEQGARNKLYYPVLKREDAALRETESFLGKVYGGSFGLMVASMAGLKALSREDIDELYAILRSAEKEEGI</sequence>
<evidence type="ECO:0000256" key="3">
    <source>
        <dbReference type="ARBA" id="ARBA00023125"/>
    </source>
</evidence>
<comment type="similarity">
    <text evidence="1">Belongs to the BlaI transcriptional regulatory family.</text>
</comment>
<organism evidence="5">
    <name type="scientific">bioreactor metagenome</name>
    <dbReference type="NCBI Taxonomy" id="1076179"/>
    <lineage>
        <taxon>unclassified sequences</taxon>
        <taxon>metagenomes</taxon>
        <taxon>ecological metagenomes</taxon>
    </lineage>
</organism>
<dbReference type="Gene3D" id="1.10.4040.10">
    <property type="entry name" value="Penicillinase repressor domain"/>
    <property type="match status" value="1"/>
</dbReference>
<evidence type="ECO:0000256" key="1">
    <source>
        <dbReference type="ARBA" id="ARBA00011046"/>
    </source>
</evidence>
<dbReference type="PIRSF" id="PIRSF019455">
    <property type="entry name" value="CopR_AtkY"/>
    <property type="match status" value="1"/>
</dbReference>
<proteinExistence type="inferred from homology"/>
<dbReference type="InterPro" id="IPR036388">
    <property type="entry name" value="WH-like_DNA-bd_sf"/>
</dbReference>
<evidence type="ECO:0000256" key="4">
    <source>
        <dbReference type="ARBA" id="ARBA00023163"/>
    </source>
</evidence>
<dbReference type="InterPro" id="IPR036390">
    <property type="entry name" value="WH_DNA-bd_sf"/>
</dbReference>
<comment type="caution">
    <text evidence="5">The sequence shown here is derived from an EMBL/GenBank/DDBJ whole genome shotgun (WGS) entry which is preliminary data.</text>
</comment>
<keyword evidence="4" id="KW-0804">Transcription</keyword>
<dbReference type="SUPFAM" id="SSF46785">
    <property type="entry name" value="Winged helix' DNA-binding domain"/>
    <property type="match status" value="1"/>
</dbReference>
<protein>
    <submittedName>
        <fullName evidence="5">Penicillinase repressor</fullName>
    </submittedName>
</protein>
<dbReference type="Pfam" id="PF03965">
    <property type="entry name" value="Penicillinase_R"/>
    <property type="match status" value="1"/>
</dbReference>